<proteinExistence type="predicted"/>
<gene>
    <name evidence="1" type="ORF">AVEN_259909_1</name>
</gene>
<evidence type="ECO:0000313" key="2">
    <source>
        <dbReference type="Proteomes" id="UP000499080"/>
    </source>
</evidence>
<dbReference type="AlphaFoldDB" id="A0A4Y2J0U8"/>
<protein>
    <submittedName>
        <fullName evidence="1">Uncharacterized protein</fullName>
    </submittedName>
</protein>
<comment type="caution">
    <text evidence="1">The sequence shown here is derived from an EMBL/GenBank/DDBJ whole genome shotgun (WGS) entry which is preliminary data.</text>
</comment>
<sequence length="84" mass="9030">MVVKCFPKEGAGGTSGLVIRAGWDFIEEVLGVCGSTCQYFSPEHGLALGSPEFVVVNGNLLTVDKARISFSQESHSYTFHSFVS</sequence>
<keyword evidence="2" id="KW-1185">Reference proteome</keyword>
<accession>A0A4Y2J0U8</accession>
<reference evidence="1 2" key="1">
    <citation type="journal article" date="2019" name="Sci. Rep.">
        <title>Orb-weaving spider Araneus ventricosus genome elucidates the spidroin gene catalogue.</title>
        <authorList>
            <person name="Kono N."/>
            <person name="Nakamura H."/>
            <person name="Ohtoshi R."/>
            <person name="Moran D.A.P."/>
            <person name="Shinohara A."/>
            <person name="Yoshida Y."/>
            <person name="Fujiwara M."/>
            <person name="Mori M."/>
            <person name="Tomita M."/>
            <person name="Arakawa K."/>
        </authorList>
    </citation>
    <scope>NUCLEOTIDE SEQUENCE [LARGE SCALE GENOMIC DNA]</scope>
</reference>
<organism evidence="1 2">
    <name type="scientific">Araneus ventricosus</name>
    <name type="common">Orbweaver spider</name>
    <name type="synonym">Epeira ventricosa</name>
    <dbReference type="NCBI Taxonomy" id="182803"/>
    <lineage>
        <taxon>Eukaryota</taxon>
        <taxon>Metazoa</taxon>
        <taxon>Ecdysozoa</taxon>
        <taxon>Arthropoda</taxon>
        <taxon>Chelicerata</taxon>
        <taxon>Arachnida</taxon>
        <taxon>Araneae</taxon>
        <taxon>Araneomorphae</taxon>
        <taxon>Entelegynae</taxon>
        <taxon>Araneoidea</taxon>
        <taxon>Araneidae</taxon>
        <taxon>Araneus</taxon>
    </lineage>
</organism>
<name>A0A4Y2J0U8_ARAVE</name>
<dbReference type="Proteomes" id="UP000499080">
    <property type="component" value="Unassembled WGS sequence"/>
</dbReference>
<dbReference type="EMBL" id="BGPR01003033">
    <property type="protein sequence ID" value="GBM82772.1"/>
    <property type="molecule type" value="Genomic_DNA"/>
</dbReference>
<evidence type="ECO:0000313" key="1">
    <source>
        <dbReference type="EMBL" id="GBM82772.1"/>
    </source>
</evidence>